<name>A0A8S3ZCB4_9EUPU</name>
<dbReference type="GO" id="GO:0006325">
    <property type="term" value="P:chromatin organization"/>
    <property type="evidence" value="ECO:0007669"/>
    <property type="project" value="UniProtKB-KW"/>
</dbReference>
<evidence type="ECO:0000256" key="10">
    <source>
        <dbReference type="SAM" id="MobiDB-lite"/>
    </source>
</evidence>
<feature type="compositionally biased region" description="Polar residues" evidence="10">
    <location>
        <begin position="582"/>
        <end position="592"/>
    </location>
</feature>
<dbReference type="GO" id="GO:0035189">
    <property type="term" value="C:Rb-E2F complex"/>
    <property type="evidence" value="ECO:0007669"/>
    <property type="project" value="TreeGrafter"/>
</dbReference>
<evidence type="ECO:0000259" key="13">
    <source>
        <dbReference type="SMART" id="SM01368"/>
    </source>
</evidence>
<evidence type="ECO:0000256" key="3">
    <source>
        <dbReference type="ARBA" id="ARBA00022491"/>
    </source>
</evidence>
<dbReference type="GO" id="GO:0006357">
    <property type="term" value="P:regulation of transcription by RNA polymerase II"/>
    <property type="evidence" value="ECO:0007669"/>
    <property type="project" value="InterPro"/>
</dbReference>
<proteinExistence type="inferred from homology"/>
<comment type="caution">
    <text evidence="14">The sequence shown here is derived from an EMBL/GenBank/DDBJ whole genome shotgun (WGS) entry which is preliminary data.</text>
</comment>
<evidence type="ECO:0000313" key="15">
    <source>
        <dbReference type="Proteomes" id="UP000678393"/>
    </source>
</evidence>
<dbReference type="InterPro" id="IPR036915">
    <property type="entry name" value="Cyclin-like_sf"/>
</dbReference>
<dbReference type="Proteomes" id="UP000678393">
    <property type="component" value="Unassembled WGS sequence"/>
</dbReference>
<keyword evidence="8" id="KW-0539">Nucleus</keyword>
<accession>A0A8S3ZCB4</accession>
<evidence type="ECO:0000256" key="9">
    <source>
        <dbReference type="ARBA" id="ARBA00023306"/>
    </source>
</evidence>
<organism evidence="14 15">
    <name type="scientific">Candidula unifasciata</name>
    <dbReference type="NCBI Taxonomy" id="100452"/>
    <lineage>
        <taxon>Eukaryota</taxon>
        <taxon>Metazoa</taxon>
        <taxon>Spiralia</taxon>
        <taxon>Lophotrochozoa</taxon>
        <taxon>Mollusca</taxon>
        <taxon>Gastropoda</taxon>
        <taxon>Heterobranchia</taxon>
        <taxon>Euthyneura</taxon>
        <taxon>Panpulmonata</taxon>
        <taxon>Eupulmonata</taxon>
        <taxon>Stylommatophora</taxon>
        <taxon>Helicina</taxon>
        <taxon>Helicoidea</taxon>
        <taxon>Geomitridae</taxon>
        <taxon>Candidula</taxon>
    </lineage>
</organism>
<evidence type="ECO:0000259" key="11">
    <source>
        <dbReference type="SMART" id="SM00385"/>
    </source>
</evidence>
<feature type="domain" description="Cyclin-like" evidence="11">
    <location>
        <begin position="639"/>
        <end position="739"/>
    </location>
</feature>
<dbReference type="GO" id="GO:0000977">
    <property type="term" value="F:RNA polymerase II transcription regulatory region sequence-specific DNA binding"/>
    <property type="evidence" value="ECO:0007669"/>
    <property type="project" value="TreeGrafter"/>
</dbReference>
<comment type="similarity">
    <text evidence="2">Belongs to the retinoblastoma protein (RB) family.</text>
</comment>
<dbReference type="SUPFAM" id="SSF47954">
    <property type="entry name" value="Cyclin-like"/>
    <property type="match status" value="2"/>
</dbReference>
<feature type="non-terminal residue" evidence="14">
    <location>
        <position position="854"/>
    </location>
</feature>
<dbReference type="GO" id="GO:2000134">
    <property type="term" value="P:negative regulation of G1/S transition of mitotic cell cycle"/>
    <property type="evidence" value="ECO:0007669"/>
    <property type="project" value="TreeGrafter"/>
</dbReference>
<dbReference type="SMART" id="SM01368">
    <property type="entry name" value="RB_A"/>
    <property type="match status" value="1"/>
</dbReference>
<dbReference type="GO" id="GO:0048667">
    <property type="term" value="P:cell morphogenesis involved in neuron differentiation"/>
    <property type="evidence" value="ECO:0007669"/>
    <property type="project" value="TreeGrafter"/>
</dbReference>
<dbReference type="InterPro" id="IPR015030">
    <property type="entry name" value="RB_C"/>
</dbReference>
<evidence type="ECO:0000256" key="6">
    <source>
        <dbReference type="ARBA" id="ARBA00023015"/>
    </source>
</evidence>
<dbReference type="SMART" id="SM01367">
    <property type="entry name" value="DUF3452"/>
    <property type="match status" value="1"/>
</dbReference>
<feature type="domain" description="Retinoblastoma-associated protein N-terminal" evidence="12">
    <location>
        <begin position="75"/>
        <end position="208"/>
    </location>
</feature>
<protein>
    <submittedName>
        <fullName evidence="14">Uncharacterized protein</fullName>
    </submittedName>
</protein>
<evidence type="ECO:0000256" key="7">
    <source>
        <dbReference type="ARBA" id="ARBA00023163"/>
    </source>
</evidence>
<dbReference type="Pfam" id="PF11934">
    <property type="entry name" value="DUF3452"/>
    <property type="match status" value="1"/>
</dbReference>
<evidence type="ECO:0000256" key="5">
    <source>
        <dbReference type="ARBA" id="ARBA00022853"/>
    </source>
</evidence>
<dbReference type="Pfam" id="PF01857">
    <property type="entry name" value="RB_B"/>
    <property type="match status" value="1"/>
</dbReference>
<keyword evidence="15" id="KW-1185">Reference proteome</keyword>
<dbReference type="SMART" id="SM00385">
    <property type="entry name" value="CYCLIN"/>
    <property type="match status" value="1"/>
</dbReference>
<dbReference type="PANTHER" id="PTHR13742">
    <property type="entry name" value="RETINOBLASTOMA-ASSOCIATED PROTEIN RB -RELATED"/>
    <property type="match status" value="1"/>
</dbReference>
<evidence type="ECO:0000256" key="1">
    <source>
        <dbReference type="ARBA" id="ARBA00004123"/>
    </source>
</evidence>
<dbReference type="OrthoDB" id="844594at2759"/>
<dbReference type="Pfam" id="PF01858">
    <property type="entry name" value="RB_A"/>
    <property type="match status" value="1"/>
</dbReference>
<dbReference type="GO" id="GO:0000785">
    <property type="term" value="C:chromatin"/>
    <property type="evidence" value="ECO:0007669"/>
    <property type="project" value="TreeGrafter"/>
</dbReference>
<dbReference type="Gene3D" id="1.10.472.140">
    <property type="match status" value="1"/>
</dbReference>
<dbReference type="InterPro" id="IPR013763">
    <property type="entry name" value="Cyclin-like_dom"/>
</dbReference>
<dbReference type="InterPro" id="IPR028309">
    <property type="entry name" value="RB_fam"/>
</dbReference>
<dbReference type="InterPro" id="IPR024599">
    <property type="entry name" value="RB_N"/>
</dbReference>
<dbReference type="GO" id="GO:0031175">
    <property type="term" value="P:neuron projection development"/>
    <property type="evidence" value="ECO:0007669"/>
    <property type="project" value="TreeGrafter"/>
</dbReference>
<keyword evidence="5" id="KW-0156">Chromatin regulator</keyword>
<dbReference type="Pfam" id="PF08934">
    <property type="entry name" value="Rb_C"/>
    <property type="match status" value="1"/>
</dbReference>
<dbReference type="AlphaFoldDB" id="A0A8S3ZCB4"/>
<feature type="region of interest" description="Disordered" evidence="10">
    <location>
        <begin position="582"/>
        <end position="619"/>
    </location>
</feature>
<dbReference type="CDD" id="cd20599">
    <property type="entry name" value="CYCLIN_RB"/>
    <property type="match status" value="1"/>
</dbReference>
<keyword evidence="4" id="KW-0597">Phosphoprotein</keyword>
<dbReference type="PANTHER" id="PTHR13742:SF36">
    <property type="entry name" value="RETINOBLASTOMA-ASSOCIATED PROTEIN"/>
    <property type="match status" value="1"/>
</dbReference>
<dbReference type="Gene3D" id="1.10.472.10">
    <property type="entry name" value="Cyclin-like"/>
    <property type="match status" value="2"/>
</dbReference>
<evidence type="ECO:0000256" key="4">
    <source>
        <dbReference type="ARBA" id="ARBA00022553"/>
    </source>
</evidence>
<sequence length="854" mass="96659">NQDGMSSSYLDDYHKFCQRHSILASVEQQAYDYLQDLIDQGIEQVELFASVIYMALIDARLPYGPSDPHLENGSLEPPTVTVMDLLIMADININKLFQTMAVIKVKLSLSASVQSHLTQMEKNYCIVSALLNTFQSRLSTSVFRSSNSYNGFDETVLPPIPETEGVAFRQKQCWLLFLLSKYNLLSDRLELFQHFQLLLCCLEFVLRQTPSFLLNAPYDEMRFGYVSSSESVPMLEKLAQEFGVAADETLQLRLNSTENYFQSLLNKDGELDSESLCIEYRKIYEKEGDLDELLFFNNDPHLLPPQSNRVSSQTGAQSQLLPEQMTPVRVVVSTVQQLQENFARCPEEPSEKLKTYFQRCVQDPSEDIKDMIASLKENFVLRYQANSSAIGQQKVAELRFTLGLKLYFKVLEAMMDSEGERLSQQVLNTLLNKENFHKSLLACAMEVVLTTYGQSWSHSLGEMSSEGAAFSFPWILSVFSLQAFEFYKVVESFIRSEPRLPADVVKHLQNVEIQILDSLAWHETSSLFEVIGDCDSGQMTPPMLASPMKISDGMNSSPLGVIGNSRSAVDLFSSPLRPSQMSAGSLFSQSHTGPAAPPFQPQLQLPSTDPSTSDARVSCPPRSQSLSHFLKRVLYLGYSRLNKLCDYLKVSKDLQHKIWTCFEYCIIKTPALLKNRHVDQIIMCCIYGICKVVDQEIRFKSIVSEYRNLPHAKQEVFKDVYITSERHDSIINFYNHIFMQEIKTFLLQFSPGSGVRPQLSPMPRQSLASPSCYSLPGKKNFTVSPLRESPFKAPASPGFMTPRTRLLYSFGESSSEKLKEFNETIKPRNGLASAKKRLNMDMLPSPVSKVKKAF</sequence>
<feature type="domain" description="Retinoblastoma-associated protein A-box" evidence="13">
    <location>
        <begin position="326"/>
        <end position="531"/>
    </location>
</feature>
<dbReference type="EMBL" id="CAJHNH020002613">
    <property type="protein sequence ID" value="CAG5127217.1"/>
    <property type="molecule type" value="Genomic_DNA"/>
</dbReference>
<keyword evidence="3" id="KW-0678">Repressor</keyword>
<comment type="subcellular location">
    <subcellularLocation>
        <location evidence="1">Nucleus</location>
    </subcellularLocation>
</comment>
<keyword evidence="7" id="KW-0804">Transcription</keyword>
<feature type="compositionally biased region" description="Polar residues" evidence="10">
    <location>
        <begin position="607"/>
        <end position="619"/>
    </location>
</feature>
<gene>
    <name evidence="14" type="ORF">CUNI_LOCUS12775</name>
</gene>
<evidence type="ECO:0000313" key="14">
    <source>
        <dbReference type="EMBL" id="CAG5127217.1"/>
    </source>
</evidence>
<keyword evidence="9" id="KW-0131">Cell cycle</keyword>
<dbReference type="InterPro" id="IPR002719">
    <property type="entry name" value="RB_B"/>
</dbReference>
<evidence type="ECO:0000259" key="12">
    <source>
        <dbReference type="SMART" id="SM01367"/>
    </source>
</evidence>
<evidence type="ECO:0000256" key="2">
    <source>
        <dbReference type="ARBA" id="ARBA00009475"/>
    </source>
</evidence>
<evidence type="ECO:0000256" key="8">
    <source>
        <dbReference type="ARBA" id="ARBA00023242"/>
    </source>
</evidence>
<keyword evidence="6" id="KW-0805">Transcription regulation</keyword>
<reference evidence="14" key="1">
    <citation type="submission" date="2021-04" db="EMBL/GenBank/DDBJ databases">
        <authorList>
            <consortium name="Molecular Ecology Group"/>
        </authorList>
    </citation>
    <scope>NUCLEOTIDE SEQUENCE</scope>
</reference>
<dbReference type="InterPro" id="IPR002720">
    <property type="entry name" value="RB_A"/>
</dbReference>